<dbReference type="PANTHER" id="PTHR35349">
    <property type="entry name" value="DYNACTIN-ASSOCIATED PROTEIN"/>
    <property type="match status" value="1"/>
</dbReference>
<dbReference type="CDD" id="cd20306">
    <property type="entry name" value="cupin_OxDC-like"/>
    <property type="match status" value="1"/>
</dbReference>
<dbReference type="STRING" id="389348.PNK_2174"/>
<name>A0A0U5JH75_9BACT</name>
<dbReference type="InterPro" id="IPR019780">
    <property type="entry name" value="Germin_Mn-BS"/>
</dbReference>
<dbReference type="SUPFAM" id="SSF51182">
    <property type="entry name" value="RmlC-like cupins"/>
    <property type="match status" value="1"/>
</dbReference>
<dbReference type="InterPro" id="IPR053297">
    <property type="entry name" value="Dynactin-associated"/>
</dbReference>
<feature type="domain" description="Cupin type-1" evidence="1">
    <location>
        <begin position="10"/>
        <end position="152"/>
    </location>
</feature>
<dbReference type="Proteomes" id="UP000069902">
    <property type="component" value="Chromosome cPNK"/>
</dbReference>
<dbReference type="KEGG" id="pnl:PNK_2174"/>
<dbReference type="InterPro" id="IPR011051">
    <property type="entry name" value="RmlC_Cupin_sf"/>
</dbReference>
<organism evidence="2 3">
    <name type="scientific">Candidatus Protochlamydia naegleriophila</name>
    <dbReference type="NCBI Taxonomy" id="389348"/>
    <lineage>
        <taxon>Bacteria</taxon>
        <taxon>Pseudomonadati</taxon>
        <taxon>Chlamydiota</taxon>
        <taxon>Chlamydiia</taxon>
        <taxon>Parachlamydiales</taxon>
        <taxon>Parachlamydiaceae</taxon>
        <taxon>Candidatus Protochlamydia</taxon>
    </lineage>
</organism>
<dbReference type="InterPro" id="IPR006045">
    <property type="entry name" value="Cupin_1"/>
</dbReference>
<evidence type="ECO:0000313" key="2">
    <source>
        <dbReference type="EMBL" id="CUI17775.1"/>
    </source>
</evidence>
<sequence>MAWMTNRLKMNLEETHPQVQTKGGTVKMSNDFLMPALDRLAMYSLMLEPKGAREPHWHPNAHELNYLISGQARITLLSPNGGVDTFDMVPGDMSFLPRGYLHHIANTGDSKALFAIFFNHAAPSDIGLSGCLGAYSNEVLASLFNVPSSYFEHLPKYQHDLFVVGGG</sequence>
<evidence type="ECO:0000313" key="3">
    <source>
        <dbReference type="Proteomes" id="UP000069902"/>
    </source>
</evidence>
<protein>
    <recommendedName>
        <fullName evidence="1">Cupin type-1 domain-containing protein</fullName>
    </recommendedName>
</protein>
<keyword evidence="3" id="KW-1185">Reference proteome</keyword>
<dbReference type="PROSITE" id="PS00725">
    <property type="entry name" value="GERMIN"/>
    <property type="match status" value="1"/>
</dbReference>
<dbReference type="GO" id="GO:0030145">
    <property type="term" value="F:manganese ion binding"/>
    <property type="evidence" value="ECO:0007669"/>
    <property type="project" value="InterPro"/>
</dbReference>
<accession>A0A0U5JH75</accession>
<dbReference type="Gene3D" id="2.60.120.10">
    <property type="entry name" value="Jelly Rolls"/>
    <property type="match status" value="1"/>
</dbReference>
<gene>
    <name evidence="2" type="ORF">PNK_2174</name>
</gene>
<dbReference type="AlphaFoldDB" id="A0A0U5JH75"/>
<dbReference type="InterPro" id="IPR014710">
    <property type="entry name" value="RmlC-like_jellyroll"/>
</dbReference>
<proteinExistence type="predicted"/>
<dbReference type="PATRIC" id="fig|389348.3.peg.2444"/>
<dbReference type="PANTHER" id="PTHR35349:SF5">
    <property type="entry name" value="DYNACTIN ASSOCIATED PROTEIN"/>
    <property type="match status" value="1"/>
</dbReference>
<reference evidence="3" key="1">
    <citation type="submission" date="2015-09" db="EMBL/GenBank/DDBJ databases">
        <authorList>
            <person name="Bertelli C."/>
        </authorList>
    </citation>
    <scope>NUCLEOTIDE SEQUENCE [LARGE SCALE GENOMIC DNA]</scope>
    <source>
        <strain evidence="3">KNic</strain>
    </source>
</reference>
<dbReference type="Pfam" id="PF00190">
    <property type="entry name" value="Cupin_1"/>
    <property type="match status" value="1"/>
</dbReference>
<dbReference type="GO" id="GO:0005886">
    <property type="term" value="C:plasma membrane"/>
    <property type="evidence" value="ECO:0007669"/>
    <property type="project" value="TreeGrafter"/>
</dbReference>
<dbReference type="SMART" id="SM00835">
    <property type="entry name" value="Cupin_1"/>
    <property type="match status" value="1"/>
</dbReference>
<evidence type="ECO:0000259" key="1">
    <source>
        <dbReference type="SMART" id="SM00835"/>
    </source>
</evidence>
<dbReference type="EMBL" id="LN879502">
    <property type="protein sequence ID" value="CUI17775.1"/>
    <property type="molecule type" value="Genomic_DNA"/>
</dbReference>
<dbReference type="InParanoid" id="A0A0U5JH75"/>